<sequence>MATDPTTAPITGPDAHVAEPDALAAQTLPLLAAVVCGHRAHDVTRVAETLNGLDLPHLQALVVGLAAMVPTSVPLPAPAGLATLIANLQLNADISPQRAARNRAVLADATGMHPEPDDQTAVCSRCEKRLPHSRFHHDKSTSSGLSYRCKDCDSRMRAAHRRHGTTRGWVAA</sequence>
<evidence type="ECO:0000313" key="1">
    <source>
        <dbReference type="EMBL" id="KAB2344832.1"/>
    </source>
</evidence>
<reference evidence="1 2" key="1">
    <citation type="submission" date="2019-09" db="EMBL/GenBank/DDBJ databases">
        <title>Actinomadura physcomitrii sp. nov., a novel actinomycete isolated from moss [Physcomitrium sphaericum (Ludw) Fuernr].</title>
        <authorList>
            <person name="Zhuang X."/>
            <person name="Liu C."/>
        </authorList>
    </citation>
    <scope>NUCLEOTIDE SEQUENCE [LARGE SCALE GENOMIC DNA]</scope>
    <source>
        <strain evidence="1 2">HMC1</strain>
    </source>
</reference>
<organism evidence="1 2">
    <name type="scientific">Actinomadura rudentiformis</name>
    <dbReference type="NCBI Taxonomy" id="359158"/>
    <lineage>
        <taxon>Bacteria</taxon>
        <taxon>Bacillati</taxon>
        <taxon>Actinomycetota</taxon>
        <taxon>Actinomycetes</taxon>
        <taxon>Streptosporangiales</taxon>
        <taxon>Thermomonosporaceae</taxon>
        <taxon>Actinomadura</taxon>
    </lineage>
</organism>
<evidence type="ECO:0000313" key="2">
    <source>
        <dbReference type="Proteomes" id="UP000468735"/>
    </source>
</evidence>
<protein>
    <submittedName>
        <fullName evidence="1">Uncharacterized protein</fullName>
    </submittedName>
</protein>
<dbReference type="Proteomes" id="UP000468735">
    <property type="component" value="Unassembled WGS sequence"/>
</dbReference>
<dbReference type="AlphaFoldDB" id="A0A6H9YXD6"/>
<keyword evidence="2" id="KW-1185">Reference proteome</keyword>
<dbReference type="EMBL" id="WBMT01000015">
    <property type="protein sequence ID" value="KAB2344832.1"/>
    <property type="molecule type" value="Genomic_DNA"/>
</dbReference>
<dbReference type="OrthoDB" id="5244068at2"/>
<accession>A0A6H9YXD6</accession>
<comment type="caution">
    <text evidence="1">The sequence shown here is derived from an EMBL/GenBank/DDBJ whole genome shotgun (WGS) entry which is preliminary data.</text>
</comment>
<name>A0A6H9YXD6_9ACTN</name>
<gene>
    <name evidence="1" type="ORF">F8566_30030</name>
</gene>
<proteinExistence type="predicted"/>
<dbReference type="RefSeq" id="WP_151565200.1">
    <property type="nucleotide sequence ID" value="NZ_WBMT01000015.1"/>
</dbReference>